<dbReference type="EMBL" id="JAPEIS010000006">
    <property type="protein sequence ID" value="KAJ8065050.1"/>
    <property type="molecule type" value="Genomic_DNA"/>
</dbReference>
<keyword evidence="3" id="KW-1185">Reference proteome</keyword>
<dbReference type="PANTHER" id="PTHR35910:SF6">
    <property type="entry name" value="2EXR DOMAIN-CONTAINING PROTEIN"/>
    <property type="match status" value="1"/>
</dbReference>
<dbReference type="OrthoDB" id="3561261at2759"/>
<evidence type="ECO:0000259" key="1">
    <source>
        <dbReference type="Pfam" id="PF20150"/>
    </source>
</evidence>
<comment type="caution">
    <text evidence="2">The sequence shown here is derived from an EMBL/GenBank/DDBJ whole genome shotgun (WGS) entry which is preliminary data.</text>
</comment>
<gene>
    <name evidence="2" type="ORF">OCU04_005764</name>
</gene>
<protein>
    <recommendedName>
        <fullName evidence="1">2EXR domain-containing protein</fullName>
    </recommendedName>
</protein>
<feature type="domain" description="2EXR" evidence="1">
    <location>
        <begin position="134"/>
        <end position="211"/>
    </location>
</feature>
<proteinExistence type="predicted"/>
<dbReference type="PANTHER" id="PTHR35910">
    <property type="entry name" value="2EXR DOMAIN-CONTAINING PROTEIN"/>
    <property type="match status" value="1"/>
</dbReference>
<dbReference type="Pfam" id="PF20150">
    <property type="entry name" value="2EXR"/>
    <property type="match status" value="1"/>
</dbReference>
<accession>A0A9X0ALN9</accession>
<sequence>MDEEYPRLEARSWHYLAHQTGLITSTVEEYTRYLPGAISILPDHPRSYLMIEWRDEKEDNQLHVEFKAKEEKYLGNTKENESLKRARSLKDEFIYDPKTWLISEIKFYHELPKNSTQIAWPSDYNHIVPILDSFTPFQRLPIELRYIIWNHALSSNPRAVKLKVDRKYQHKKVIRLSCHVRQHGPPATKLPVPLLYVCQESKFLFLKRYKKMDLIIPVKRCDLNLRLVGHPRDKVANCEIRVGRKGYIDFCHDTLIIHDFSKITSILWRWNHTSLDLSLIESIALSPSSWPADPSPNPEREIAMWKALETCCPILKHLTFVVRIFKMENNCWETEPQAVARLLPINAELLDDTAHSCFITCQDMYLHAKSPHDLQELKAELRESIQTMLAWLGRRYADANATRALYYRQVERNPDYWRKINFEVAFISWVVSSFYIERKMEKVMVTPPKNLQSLMPDSYFWAQRPIELAHDQPFLWFGYLNRCIACQPDGSLLNRYEGVKEMFECQED</sequence>
<name>A0A9X0ALN9_9HELO</name>
<evidence type="ECO:0000313" key="2">
    <source>
        <dbReference type="EMBL" id="KAJ8065050.1"/>
    </source>
</evidence>
<evidence type="ECO:0000313" key="3">
    <source>
        <dbReference type="Proteomes" id="UP001152300"/>
    </source>
</evidence>
<dbReference type="InterPro" id="IPR045518">
    <property type="entry name" value="2EXR"/>
</dbReference>
<reference evidence="2" key="1">
    <citation type="submission" date="2022-11" db="EMBL/GenBank/DDBJ databases">
        <title>Genome Resource of Sclerotinia nivalis Strain SnTB1, a Plant Pathogen Isolated from American Ginseng.</title>
        <authorList>
            <person name="Fan S."/>
        </authorList>
    </citation>
    <scope>NUCLEOTIDE SEQUENCE</scope>
    <source>
        <strain evidence="2">SnTB1</strain>
    </source>
</reference>
<organism evidence="2 3">
    <name type="scientific">Sclerotinia nivalis</name>
    <dbReference type="NCBI Taxonomy" id="352851"/>
    <lineage>
        <taxon>Eukaryota</taxon>
        <taxon>Fungi</taxon>
        <taxon>Dikarya</taxon>
        <taxon>Ascomycota</taxon>
        <taxon>Pezizomycotina</taxon>
        <taxon>Leotiomycetes</taxon>
        <taxon>Helotiales</taxon>
        <taxon>Sclerotiniaceae</taxon>
        <taxon>Sclerotinia</taxon>
    </lineage>
</organism>
<dbReference type="Proteomes" id="UP001152300">
    <property type="component" value="Unassembled WGS sequence"/>
</dbReference>
<dbReference type="AlphaFoldDB" id="A0A9X0ALN9"/>